<keyword evidence="2" id="KW-1185">Reference proteome</keyword>
<proteinExistence type="predicted"/>
<reference evidence="2" key="1">
    <citation type="journal article" date="2022" name="Mol. Ecol. Resour.">
        <title>The genomes of chicory, endive, great burdock and yacon provide insights into Asteraceae palaeo-polyploidization history and plant inulin production.</title>
        <authorList>
            <person name="Fan W."/>
            <person name="Wang S."/>
            <person name="Wang H."/>
            <person name="Wang A."/>
            <person name="Jiang F."/>
            <person name="Liu H."/>
            <person name="Zhao H."/>
            <person name="Xu D."/>
            <person name="Zhang Y."/>
        </authorList>
    </citation>
    <scope>NUCLEOTIDE SEQUENCE [LARGE SCALE GENOMIC DNA]</scope>
    <source>
        <strain evidence="2">cv. Niubang</strain>
    </source>
</reference>
<accession>A0ACB8Y729</accession>
<gene>
    <name evidence="1" type="ORF">L6452_35631</name>
</gene>
<evidence type="ECO:0000313" key="2">
    <source>
        <dbReference type="Proteomes" id="UP001055879"/>
    </source>
</evidence>
<evidence type="ECO:0000313" key="1">
    <source>
        <dbReference type="EMBL" id="KAI3680854.1"/>
    </source>
</evidence>
<dbReference type="Proteomes" id="UP001055879">
    <property type="component" value="Linkage Group LG13"/>
</dbReference>
<dbReference type="EMBL" id="CM042059">
    <property type="protein sequence ID" value="KAI3680854.1"/>
    <property type="molecule type" value="Genomic_DNA"/>
</dbReference>
<protein>
    <submittedName>
        <fullName evidence="1">Uncharacterized protein</fullName>
    </submittedName>
</protein>
<name>A0ACB8Y729_ARCLA</name>
<comment type="caution">
    <text evidence="1">The sequence shown here is derived from an EMBL/GenBank/DDBJ whole genome shotgun (WGS) entry which is preliminary data.</text>
</comment>
<organism evidence="1 2">
    <name type="scientific">Arctium lappa</name>
    <name type="common">Greater burdock</name>
    <name type="synonym">Lappa major</name>
    <dbReference type="NCBI Taxonomy" id="4217"/>
    <lineage>
        <taxon>Eukaryota</taxon>
        <taxon>Viridiplantae</taxon>
        <taxon>Streptophyta</taxon>
        <taxon>Embryophyta</taxon>
        <taxon>Tracheophyta</taxon>
        <taxon>Spermatophyta</taxon>
        <taxon>Magnoliopsida</taxon>
        <taxon>eudicotyledons</taxon>
        <taxon>Gunneridae</taxon>
        <taxon>Pentapetalae</taxon>
        <taxon>asterids</taxon>
        <taxon>campanulids</taxon>
        <taxon>Asterales</taxon>
        <taxon>Asteraceae</taxon>
        <taxon>Carduoideae</taxon>
        <taxon>Cardueae</taxon>
        <taxon>Arctiinae</taxon>
        <taxon>Arctium</taxon>
    </lineage>
</organism>
<reference evidence="1 2" key="2">
    <citation type="journal article" date="2022" name="Mol. Ecol. Resour.">
        <title>The genomes of chicory, endive, great burdock and yacon provide insights into Asteraceae paleo-polyploidization history and plant inulin production.</title>
        <authorList>
            <person name="Fan W."/>
            <person name="Wang S."/>
            <person name="Wang H."/>
            <person name="Wang A."/>
            <person name="Jiang F."/>
            <person name="Liu H."/>
            <person name="Zhao H."/>
            <person name="Xu D."/>
            <person name="Zhang Y."/>
        </authorList>
    </citation>
    <scope>NUCLEOTIDE SEQUENCE [LARGE SCALE GENOMIC DNA]</scope>
    <source>
        <strain evidence="2">cv. Niubang</strain>
    </source>
</reference>
<sequence length="875" mass="97419">MVTLYLLGKLLCSLSHFPSSRSHPPPPQPTHHHHHHHEPPLNNAMEPPDLPECPVCLQPFDNESTIPRVLACGHSSCESCLHNLPKPPFPRTIRCPACTQLVPYPHPQGPSALPKNIDLLRITSSLTQSNPKTLNPIPKTPITSPPNFIPNPWSHQFHNHWKNWVFPHDAISIDGSNLQARVINLKNLKNPSFRCVFKGNHEVGLFKVGFFMRNDVGKLFEYGYVAKAMWVLFEMKDVVLGEIELILMSSLKGYRICMVYGLWFNEEDDCLYLVCERKDVSLSNVVVSDLQYDNISSFGLIGMELCEAMSGLREVGLVFGCASLSCYCVDEFRHVFVDLNEVLMVYPRVRKMIMDCVSFGPDDDGRRLAMDLTNDGLKIHVFPSPELLVEFVRKEGVDLEFAKSTFSVGYSSDVWSLGCMLVLFLAGKSFVEETNNFLFGYILALINGNGDDGDGLYVAWLDKVSGLLDARLGSKYVFMKKLLHKCLCLDPESRPLLTDVWKCLREVFIKPKFDVMGSSQPKLTNESVCHCLLLGDLLWSLNKTNEVDDENGVMNRFKGENLVVESDVVEGFCKDSLICTDLKGHLDCISGLAIGGGFLFSCSFDKTVNVWSLQGFNHVHTFKGHEHKVMAVVFVNREPPLCISADNGGDIFIWGVKVPFEENAIKRLNEGKDWRYSGIHALAVSESGFFYTGSGDKSIKAWSMHDYSLSCTMIGHKAVVSTLAVSNQVLYSGSWDGTIRLWCLNDHTPLAVLGEEAPGTLACGSVLSLAADGQTLVAAHENGRIKIWNNDVPLNPVSTHTNSVFSIYMDGQWLFSGGWDKTVVLQKLSSDESGVDVTQIGTIPGDSVVTTLLYWQGKLFVGHADRTIKVYSFEG</sequence>